<feature type="transmembrane region" description="Helical" evidence="1">
    <location>
        <begin position="149"/>
        <end position="177"/>
    </location>
</feature>
<evidence type="ECO:0000313" key="2">
    <source>
        <dbReference type="EMBL" id="SQB98428.1"/>
    </source>
</evidence>
<feature type="transmembrane region" description="Helical" evidence="1">
    <location>
        <begin position="79"/>
        <end position="99"/>
    </location>
</feature>
<evidence type="ECO:0008006" key="4">
    <source>
        <dbReference type="Google" id="ProtNLM"/>
    </source>
</evidence>
<dbReference type="AlphaFoldDB" id="A0A2X3AZS2"/>
<feature type="transmembrane region" description="Helical" evidence="1">
    <location>
        <begin position="52"/>
        <end position="73"/>
    </location>
</feature>
<name>A0A2X3AZS2_9HELI</name>
<organism evidence="2 3">
    <name type="scientific">Helicobacter fennelliae</name>
    <dbReference type="NCBI Taxonomy" id="215"/>
    <lineage>
        <taxon>Bacteria</taxon>
        <taxon>Pseudomonadati</taxon>
        <taxon>Campylobacterota</taxon>
        <taxon>Epsilonproteobacteria</taxon>
        <taxon>Campylobacterales</taxon>
        <taxon>Helicobacteraceae</taxon>
        <taxon>Helicobacter</taxon>
    </lineage>
</organism>
<proteinExistence type="predicted"/>
<keyword evidence="1" id="KW-1133">Transmembrane helix</keyword>
<evidence type="ECO:0000313" key="3">
    <source>
        <dbReference type="Proteomes" id="UP000250166"/>
    </source>
</evidence>
<dbReference type="EMBL" id="UAWL01000006">
    <property type="protein sequence ID" value="SQB98428.1"/>
    <property type="molecule type" value="Genomic_DNA"/>
</dbReference>
<reference evidence="2 3" key="1">
    <citation type="submission" date="2018-06" db="EMBL/GenBank/DDBJ databases">
        <authorList>
            <consortium name="Pathogen Informatics"/>
            <person name="Doyle S."/>
        </authorList>
    </citation>
    <scope>NUCLEOTIDE SEQUENCE [LARGE SCALE GENOMIC DNA]</scope>
    <source>
        <strain evidence="2 3">NCTC13102</strain>
    </source>
</reference>
<protein>
    <recommendedName>
        <fullName evidence="4">ABC transporter permease</fullName>
    </recommendedName>
</protein>
<evidence type="ECO:0000256" key="1">
    <source>
        <dbReference type="SAM" id="Phobius"/>
    </source>
</evidence>
<dbReference type="RefSeq" id="WP_023947841.1">
    <property type="nucleotide sequence ID" value="NZ_JAERIV010000008.1"/>
</dbReference>
<gene>
    <name evidence="2" type="ORF">NCTC13102_00886</name>
</gene>
<feature type="transmembrane region" description="Helical" evidence="1">
    <location>
        <begin position="220"/>
        <end position="239"/>
    </location>
</feature>
<keyword evidence="1" id="KW-0812">Transmembrane</keyword>
<feature type="transmembrane region" description="Helical" evidence="1">
    <location>
        <begin position="189"/>
        <end position="208"/>
    </location>
</feature>
<feature type="transmembrane region" description="Helical" evidence="1">
    <location>
        <begin position="106"/>
        <end position="129"/>
    </location>
</feature>
<sequence>MLKLLKYELLRSFFPFVVIGGIFLVSMLIIGGHIRSGSTNIHNFWDKGIVSFCIGVAFLSVFLLFVMQIWSVIRIFGKNLFGSYGILLFCLPVSLDSILCAKILSCFILIGCSSLFYAIVSLQVFLVMPGVDVSEFFGSVFEYVRSADVAILVILSVYFLAQILCFLTKILLTLAILNSTHIQSFRFMVGIMIFIGINFVEFLIPFSLPSSLFSFDSMKASLLTISIQTLIIGTIYYFIARWLIAKKIELL</sequence>
<keyword evidence="1" id="KW-0472">Membrane</keyword>
<dbReference type="Proteomes" id="UP000250166">
    <property type="component" value="Unassembled WGS sequence"/>
</dbReference>
<accession>A0A2X3AZS2</accession>
<feature type="transmembrane region" description="Helical" evidence="1">
    <location>
        <begin position="12"/>
        <end position="31"/>
    </location>
</feature>